<evidence type="ECO:0000256" key="8">
    <source>
        <dbReference type="SAM" id="MobiDB-lite"/>
    </source>
</evidence>
<evidence type="ECO:0000256" key="5">
    <source>
        <dbReference type="ARBA" id="ARBA00023043"/>
    </source>
</evidence>
<feature type="compositionally biased region" description="Low complexity" evidence="8">
    <location>
        <begin position="533"/>
        <end position="559"/>
    </location>
</feature>
<keyword evidence="1" id="KW-0479">Metal-binding</keyword>
<protein>
    <recommendedName>
        <fullName evidence="9">UBR-type domain-containing protein</fullName>
    </recommendedName>
</protein>
<feature type="zinc finger region" description="UBR-type" evidence="7">
    <location>
        <begin position="398"/>
        <end position="466"/>
    </location>
</feature>
<evidence type="ECO:0000256" key="1">
    <source>
        <dbReference type="ARBA" id="ARBA00022723"/>
    </source>
</evidence>
<dbReference type="EMBL" id="JAPFFF010000001">
    <property type="protein sequence ID" value="KAK8899372.1"/>
    <property type="molecule type" value="Genomic_DNA"/>
</dbReference>
<dbReference type="CDD" id="cd19671">
    <property type="entry name" value="UBR-box_UBR4_5_6_7"/>
    <property type="match status" value="1"/>
</dbReference>
<evidence type="ECO:0000313" key="10">
    <source>
        <dbReference type="EMBL" id="KAK8899372.1"/>
    </source>
</evidence>
<evidence type="ECO:0000256" key="6">
    <source>
        <dbReference type="PROSITE-ProRule" id="PRU00023"/>
    </source>
</evidence>
<dbReference type="Pfam" id="PF11929">
    <property type="entry name" value="DUF3447"/>
    <property type="match status" value="1"/>
</dbReference>
<evidence type="ECO:0000256" key="2">
    <source>
        <dbReference type="ARBA" id="ARBA00022737"/>
    </source>
</evidence>
<proteinExistence type="predicted"/>
<dbReference type="InterPro" id="IPR020683">
    <property type="entry name" value="DUF3447"/>
</dbReference>
<dbReference type="InterPro" id="IPR003126">
    <property type="entry name" value="Znf_UBR"/>
</dbReference>
<sequence>MFFCQFAPSSDHHAKKLKLIIKNDIYFVKLSICIDNSEVISNCLKDLNDKTELTLDISNENHQFKAIAKLFNGKRIYLNTFNIDYIEYAAQKLKINGLFDEIMKYRKYLSESENENLLSKLCEIESLLFDLNPPNFDHAISSELFNNLSQEEISFISKYFYHALVSDVQKAPILFNFLSKLNSNNNYYTELFIDHISKIDSETKIYSFIVYNLFMEDLIKKEDIKKLKSDFFLPNYDHPFNLEKLFQNIKDQVSNENMIETIENIRKGLNTSELATTIRNDDVDTLQQLSSVENFDFNQIIPSCFYECSSLLSISNLIQYAAAFRSVKCFKFLLINGAEINSKLVEFAVLGGSPEILRICEQHKCNFDSSLLNSISYHQDIIFDWLIDMKFRVESSTDTCTYAFHGKDYFHQQWFNCPQCKLVGPFGLCYACSKKCHKCHKGMKYKKMTNAFCDCGDSGYCCCLPDNDSDSCEEEEEKGNEKKEESNENSNAYSDDDANNNKYEKKNFYNMLAKFLAVDDENDEDYKNDDVEYNNGSNANSNDDNNNANIIDDNDNSNINDEHDNNNNNNNDFKTMRKKKIFKFTGKKYASSGELVIECYKNMNFICLQKLINMGVNIVKSLDPPLLVEAVKNNDILFAKYLLKFSEIDINNADTARIYKNPLLIACDNGYTDIFNILIKHPNIDVNISDCFGFSPLHKAILKNNTYMVEELLKFPNICVNFNKKYQATPIFLSCVNGNYDIFELLFNRKDIEIDFVRKESFGRYNENIFLAACRSGSEKIVKKLFEAQLHLEEKSQNESNINSKLDNLNQTKNIEETDINIKKNTIIESNNNENTTNNDENNVNDIMNDKPDSTDDHKFLFIDSNNKEHLINFQKNKKLFDMIISTDGRGKNALHLACNSGNIDLIKFIISTHLFDINESGGLDTPLRCVCMSGNLEAFKFIVKQEGIDLSKYSRFKLTPLHYSCSSNWPELTDYILENKLYDINSVDKYNKSPIFYACESLDKSAILRLLKEADINVNLSDNEGNTPLHIAAIYGSKEITEVLLADQRVERNPRNKHLQTPLHCSIINGYEIECYKVLINDDKIDIHAKDDRNGSILYYAAGFCFEAVDLIIDKCLDQINDKTIDEMTPLHNACLQDEIDIVKRFLQIPGIKVNEENAHGDTPYTLTSDQQIKDLISNYMKENDI</sequence>
<dbReference type="PROSITE" id="PS50088">
    <property type="entry name" value="ANK_REPEAT"/>
    <property type="match status" value="2"/>
</dbReference>
<reference evidence="10 11" key="1">
    <citation type="submission" date="2024-04" db="EMBL/GenBank/DDBJ databases">
        <title>Tritrichomonas musculus Genome.</title>
        <authorList>
            <person name="Alves-Ferreira E."/>
            <person name="Grigg M."/>
            <person name="Lorenzi H."/>
            <person name="Galac M."/>
        </authorList>
    </citation>
    <scope>NUCLEOTIDE SEQUENCE [LARGE SCALE GENOMIC DNA]</scope>
    <source>
        <strain evidence="10 11">EAF2021</strain>
    </source>
</reference>
<keyword evidence="2" id="KW-0677">Repeat</keyword>
<feature type="repeat" description="ANK" evidence="6">
    <location>
        <begin position="890"/>
        <end position="912"/>
    </location>
</feature>
<gene>
    <name evidence="10" type="ORF">M9Y10_001687</name>
</gene>
<dbReference type="PANTHER" id="PTHR24198">
    <property type="entry name" value="ANKYRIN REPEAT AND PROTEIN KINASE DOMAIN-CONTAINING PROTEIN"/>
    <property type="match status" value="1"/>
</dbReference>
<dbReference type="SMART" id="SM00396">
    <property type="entry name" value="ZnF_UBR1"/>
    <property type="match status" value="1"/>
</dbReference>
<dbReference type="PROSITE" id="PS51157">
    <property type="entry name" value="ZF_UBR"/>
    <property type="match status" value="1"/>
</dbReference>
<comment type="caution">
    <text evidence="10">The sequence shown here is derived from an EMBL/GenBank/DDBJ whole genome shotgun (WGS) entry which is preliminary data.</text>
</comment>
<evidence type="ECO:0000259" key="9">
    <source>
        <dbReference type="PROSITE" id="PS51157"/>
    </source>
</evidence>
<dbReference type="PROSITE" id="PS50297">
    <property type="entry name" value="ANK_REP_REGION"/>
    <property type="match status" value="2"/>
</dbReference>
<dbReference type="SUPFAM" id="SSF48403">
    <property type="entry name" value="Ankyrin repeat"/>
    <property type="match status" value="3"/>
</dbReference>
<dbReference type="SMART" id="SM00248">
    <property type="entry name" value="ANK"/>
    <property type="match status" value="13"/>
</dbReference>
<dbReference type="Gene3D" id="1.25.40.20">
    <property type="entry name" value="Ankyrin repeat-containing domain"/>
    <property type="match status" value="3"/>
</dbReference>
<keyword evidence="4" id="KW-0862">Zinc</keyword>
<dbReference type="Proteomes" id="UP001470230">
    <property type="component" value="Unassembled WGS sequence"/>
</dbReference>
<feature type="region of interest" description="Disordered" evidence="8">
    <location>
        <begin position="473"/>
        <end position="501"/>
    </location>
</feature>
<feature type="compositionally biased region" description="Low complexity" evidence="8">
    <location>
        <begin position="830"/>
        <end position="847"/>
    </location>
</feature>
<feature type="domain" description="UBR-type" evidence="9">
    <location>
        <begin position="398"/>
        <end position="466"/>
    </location>
</feature>
<name>A0ABR2L9E3_9EUKA</name>
<dbReference type="Pfam" id="PF12796">
    <property type="entry name" value="Ank_2"/>
    <property type="match status" value="3"/>
</dbReference>
<evidence type="ECO:0000313" key="11">
    <source>
        <dbReference type="Proteomes" id="UP001470230"/>
    </source>
</evidence>
<dbReference type="InterPro" id="IPR002110">
    <property type="entry name" value="Ankyrin_rpt"/>
</dbReference>
<dbReference type="InterPro" id="IPR036770">
    <property type="entry name" value="Ankyrin_rpt-contain_sf"/>
</dbReference>
<feature type="repeat" description="ANK" evidence="6">
    <location>
        <begin position="1025"/>
        <end position="1046"/>
    </location>
</feature>
<keyword evidence="5 6" id="KW-0040">ANK repeat</keyword>
<evidence type="ECO:0000256" key="4">
    <source>
        <dbReference type="ARBA" id="ARBA00022833"/>
    </source>
</evidence>
<dbReference type="PANTHER" id="PTHR24198:SF165">
    <property type="entry name" value="ANKYRIN REPEAT-CONTAINING PROTEIN-RELATED"/>
    <property type="match status" value="1"/>
</dbReference>
<accession>A0ABR2L9E3</accession>
<keyword evidence="11" id="KW-1185">Reference proteome</keyword>
<evidence type="ECO:0000256" key="3">
    <source>
        <dbReference type="ARBA" id="ARBA00022771"/>
    </source>
</evidence>
<feature type="region of interest" description="Disordered" evidence="8">
    <location>
        <begin position="830"/>
        <end position="850"/>
    </location>
</feature>
<evidence type="ECO:0000256" key="7">
    <source>
        <dbReference type="PROSITE-ProRule" id="PRU00508"/>
    </source>
</evidence>
<feature type="region of interest" description="Disordered" evidence="8">
    <location>
        <begin position="526"/>
        <end position="572"/>
    </location>
</feature>
<keyword evidence="3" id="KW-0863">Zinc-finger</keyword>
<organism evidence="10 11">
    <name type="scientific">Tritrichomonas musculus</name>
    <dbReference type="NCBI Taxonomy" id="1915356"/>
    <lineage>
        <taxon>Eukaryota</taxon>
        <taxon>Metamonada</taxon>
        <taxon>Parabasalia</taxon>
        <taxon>Tritrichomonadida</taxon>
        <taxon>Tritrichomonadidae</taxon>
        <taxon>Tritrichomonas</taxon>
    </lineage>
</organism>